<dbReference type="InterPro" id="IPR021823">
    <property type="entry name" value="DUF3408"/>
</dbReference>
<sequence length="170" mass="19402">MATIEERRKALLTKKLDEMGKMGVTHRTAENSPFYDQPIEEASAQGLLEERDGVDALDTETSSPPNPIEKTMPSTEASSKQQKRSKTTKSREDFAEYQQIFLAPKVLESKTQFSLSRDTVTLLKIILQDLGSRTTLTAYIENILRDHISEYRDLINQVTAKRRRKETIPE</sequence>
<accession>A0A4Y8WN03</accession>
<feature type="region of interest" description="Disordered" evidence="1">
    <location>
        <begin position="22"/>
        <end position="91"/>
    </location>
</feature>
<keyword evidence="3" id="KW-1185">Reference proteome</keyword>
<dbReference type="RefSeq" id="WP_134850056.1">
    <property type="nucleotide sequence ID" value="NZ_CP197400.1"/>
</dbReference>
<dbReference type="EMBL" id="SPNC01000186">
    <property type="protein sequence ID" value="TFH94115.1"/>
    <property type="molecule type" value="Genomic_DNA"/>
</dbReference>
<evidence type="ECO:0000256" key="1">
    <source>
        <dbReference type="SAM" id="MobiDB-lite"/>
    </source>
</evidence>
<organism evidence="2 3">
    <name type="scientific">Porphyromonas levii</name>
    <dbReference type="NCBI Taxonomy" id="28114"/>
    <lineage>
        <taxon>Bacteria</taxon>
        <taxon>Pseudomonadati</taxon>
        <taxon>Bacteroidota</taxon>
        <taxon>Bacteroidia</taxon>
        <taxon>Bacteroidales</taxon>
        <taxon>Porphyromonadaceae</taxon>
        <taxon>Porphyromonas</taxon>
    </lineage>
</organism>
<comment type="caution">
    <text evidence="2">The sequence shown here is derived from an EMBL/GenBank/DDBJ whole genome shotgun (WGS) entry which is preliminary data.</text>
</comment>
<protein>
    <submittedName>
        <fullName evidence="2">DUF3408 domain-containing protein</fullName>
    </submittedName>
</protein>
<name>A0A4Y8WN03_9PORP</name>
<evidence type="ECO:0000313" key="2">
    <source>
        <dbReference type="EMBL" id="TFH94115.1"/>
    </source>
</evidence>
<dbReference type="Pfam" id="PF11888">
    <property type="entry name" value="DUF3408"/>
    <property type="match status" value="1"/>
</dbReference>
<evidence type="ECO:0000313" key="3">
    <source>
        <dbReference type="Proteomes" id="UP000297225"/>
    </source>
</evidence>
<gene>
    <name evidence="2" type="ORF">E4P47_08890</name>
</gene>
<dbReference type="Proteomes" id="UP000297225">
    <property type="component" value="Unassembled WGS sequence"/>
</dbReference>
<proteinExistence type="predicted"/>
<dbReference type="OrthoDB" id="1075332at2"/>
<dbReference type="AlphaFoldDB" id="A0A4Y8WN03"/>
<reference evidence="2 3" key="1">
    <citation type="submission" date="2019-03" db="EMBL/GenBank/DDBJ databases">
        <title>Porphyromonas levii Isolated from the Uterus of Dairy Cows.</title>
        <authorList>
            <person name="Francis A.M."/>
        </authorList>
    </citation>
    <scope>NUCLEOTIDE SEQUENCE [LARGE SCALE GENOMIC DNA]</scope>
    <source>
        <strain evidence="2 3">AF5678</strain>
    </source>
</reference>